<dbReference type="Proteomes" id="UP001162156">
    <property type="component" value="Unassembled WGS sequence"/>
</dbReference>
<comment type="caution">
    <text evidence="1">The sequence shown here is derived from an EMBL/GenBank/DDBJ whole genome shotgun (WGS) entry which is preliminary data.</text>
</comment>
<evidence type="ECO:0000313" key="1">
    <source>
        <dbReference type="EMBL" id="KAJ8941956.1"/>
    </source>
</evidence>
<name>A0AAV8XU32_9CUCU</name>
<dbReference type="AlphaFoldDB" id="A0AAV8XU32"/>
<dbReference type="PANTHER" id="PTHR47331:SF5">
    <property type="entry name" value="RIBONUCLEASE H"/>
    <property type="match status" value="1"/>
</dbReference>
<keyword evidence="2" id="KW-1185">Reference proteome</keyword>
<proteinExistence type="predicted"/>
<organism evidence="1 2">
    <name type="scientific">Rhamnusium bicolor</name>
    <dbReference type="NCBI Taxonomy" id="1586634"/>
    <lineage>
        <taxon>Eukaryota</taxon>
        <taxon>Metazoa</taxon>
        <taxon>Ecdysozoa</taxon>
        <taxon>Arthropoda</taxon>
        <taxon>Hexapoda</taxon>
        <taxon>Insecta</taxon>
        <taxon>Pterygota</taxon>
        <taxon>Neoptera</taxon>
        <taxon>Endopterygota</taxon>
        <taxon>Coleoptera</taxon>
        <taxon>Polyphaga</taxon>
        <taxon>Cucujiformia</taxon>
        <taxon>Chrysomeloidea</taxon>
        <taxon>Cerambycidae</taxon>
        <taxon>Lepturinae</taxon>
        <taxon>Rhagiini</taxon>
        <taxon>Rhamnusium</taxon>
    </lineage>
</organism>
<protein>
    <recommendedName>
        <fullName evidence="3">CCHC-type domain-containing protein</fullName>
    </recommendedName>
</protein>
<reference evidence="1" key="1">
    <citation type="journal article" date="2023" name="Insect Mol. Biol.">
        <title>Genome sequencing provides insights into the evolution of gene families encoding plant cell wall-degrading enzymes in longhorned beetles.</title>
        <authorList>
            <person name="Shin N.R."/>
            <person name="Okamura Y."/>
            <person name="Kirsch R."/>
            <person name="Pauchet Y."/>
        </authorList>
    </citation>
    <scope>NUCLEOTIDE SEQUENCE</scope>
    <source>
        <strain evidence="1">RBIC_L_NR</strain>
    </source>
</reference>
<sequence length="126" mass="14392">MILCKGHHIVYNCDEFQKISIENRYTRTKELKLCLNCLKGGHFVSKCRQKSLCKKCSGKHNTLLHHDAAKLDENSKGLESFQVVLSSVSPSNFLTLLSIVSIQVFDIFGKPHIKRTDLIQAYSRRI</sequence>
<dbReference type="EMBL" id="JANEYF010002811">
    <property type="protein sequence ID" value="KAJ8941956.1"/>
    <property type="molecule type" value="Genomic_DNA"/>
</dbReference>
<evidence type="ECO:0000313" key="2">
    <source>
        <dbReference type="Proteomes" id="UP001162156"/>
    </source>
</evidence>
<evidence type="ECO:0008006" key="3">
    <source>
        <dbReference type="Google" id="ProtNLM"/>
    </source>
</evidence>
<accession>A0AAV8XU32</accession>
<dbReference type="PANTHER" id="PTHR47331">
    <property type="entry name" value="PHD-TYPE DOMAIN-CONTAINING PROTEIN"/>
    <property type="match status" value="1"/>
</dbReference>
<gene>
    <name evidence="1" type="ORF">NQ314_010251</name>
</gene>